<gene>
    <name evidence="4" type="ORF">M0M44_01655</name>
</gene>
<feature type="domain" description="Glycosyltransferase 2-like" evidence="3">
    <location>
        <begin position="9"/>
        <end position="172"/>
    </location>
</feature>
<evidence type="ECO:0000256" key="1">
    <source>
        <dbReference type="ARBA" id="ARBA00022676"/>
    </source>
</evidence>
<evidence type="ECO:0000256" key="2">
    <source>
        <dbReference type="ARBA" id="ARBA00022679"/>
    </source>
</evidence>
<dbReference type="CDD" id="cd00761">
    <property type="entry name" value="Glyco_tranf_GTA_type"/>
    <property type="match status" value="1"/>
</dbReference>
<dbReference type="Pfam" id="PF00535">
    <property type="entry name" value="Glycos_transf_2"/>
    <property type="match status" value="1"/>
</dbReference>
<keyword evidence="5" id="KW-1185">Reference proteome</keyword>
<sequence>MSAQIPQISIVVPFYNVELYFHQFLDSLLPIEDNIEVILVDDGSKDSSIDIAIDFTQRFDNVTLYRKENGGLSSARNYGLQFAKGEYVVFFDSDDYIENKSAINKMFETAKQNNSDIVMAPYYEFINFDKKKFRFDKINFEGDLVLLEDKMDILFKNNISLAVWDKMYKRDFLKKNDLIFKEGLWFEDLDFIFRSFYSANKVSKIETVLIGYRQRPGSIMRTISSKILDKAIVLDGLYDFLKEKNKLEVYYEKFKILYIKMIFSIIHSVLMNKGDEKVKQGIINNVFDLLFFQKVIKEELTYKSYFSNLEKILFYLIKFKIITRNNVGFIRYFNILRKL</sequence>
<evidence type="ECO:0000313" key="4">
    <source>
        <dbReference type="EMBL" id="UPZ16062.1"/>
    </source>
</evidence>
<dbReference type="EMBL" id="CP096829">
    <property type="protein sequence ID" value="UPZ16062.1"/>
    <property type="molecule type" value="Genomic_DNA"/>
</dbReference>
<organism evidence="4 5">
    <name type="scientific">Flavobacterium humidisoli</name>
    <dbReference type="NCBI Taxonomy" id="2937442"/>
    <lineage>
        <taxon>Bacteria</taxon>
        <taxon>Pseudomonadati</taxon>
        <taxon>Bacteroidota</taxon>
        <taxon>Flavobacteriia</taxon>
        <taxon>Flavobacteriales</taxon>
        <taxon>Flavobacteriaceae</taxon>
        <taxon>Flavobacterium</taxon>
    </lineage>
</organism>
<evidence type="ECO:0000259" key="3">
    <source>
        <dbReference type="Pfam" id="PF00535"/>
    </source>
</evidence>
<dbReference type="InterPro" id="IPR001173">
    <property type="entry name" value="Glyco_trans_2-like"/>
</dbReference>
<reference evidence="4 5" key="1">
    <citation type="submission" date="2022-04" db="EMBL/GenBank/DDBJ databases">
        <authorList>
            <person name="Ra J.-S."/>
            <person name="Kim S.-B."/>
        </authorList>
    </citation>
    <scope>NUCLEOTIDE SEQUENCE [LARGE SCALE GENOMIC DNA]</scope>
    <source>
        <strain evidence="4 5">MMS21-Er5</strain>
    </source>
</reference>
<dbReference type="SUPFAM" id="SSF53448">
    <property type="entry name" value="Nucleotide-diphospho-sugar transferases"/>
    <property type="match status" value="1"/>
</dbReference>
<dbReference type="PANTHER" id="PTHR22916">
    <property type="entry name" value="GLYCOSYLTRANSFERASE"/>
    <property type="match status" value="1"/>
</dbReference>
<dbReference type="RefSeq" id="WP_248728237.1">
    <property type="nucleotide sequence ID" value="NZ_CP096829.1"/>
</dbReference>
<keyword evidence="1 4" id="KW-0328">Glycosyltransferase</keyword>
<dbReference type="Proteomes" id="UP000829998">
    <property type="component" value="Chromosome"/>
</dbReference>
<proteinExistence type="predicted"/>
<dbReference type="InterPro" id="IPR029044">
    <property type="entry name" value="Nucleotide-diphossugar_trans"/>
</dbReference>
<protein>
    <submittedName>
        <fullName evidence="4">Glycosyltransferase</fullName>
        <ecNumber evidence="4">2.4.-.-</ecNumber>
    </submittedName>
</protein>
<dbReference type="PANTHER" id="PTHR22916:SF51">
    <property type="entry name" value="GLYCOSYLTRANSFERASE EPSH-RELATED"/>
    <property type="match status" value="1"/>
</dbReference>
<keyword evidence="2 4" id="KW-0808">Transferase</keyword>
<accession>A0ABY4LSL4</accession>
<dbReference type="EC" id="2.4.-.-" evidence="4"/>
<dbReference type="Gene3D" id="3.90.550.10">
    <property type="entry name" value="Spore Coat Polysaccharide Biosynthesis Protein SpsA, Chain A"/>
    <property type="match status" value="1"/>
</dbReference>
<evidence type="ECO:0000313" key="5">
    <source>
        <dbReference type="Proteomes" id="UP000829998"/>
    </source>
</evidence>
<name>A0ABY4LSL4_9FLAO</name>
<dbReference type="GO" id="GO:0016757">
    <property type="term" value="F:glycosyltransferase activity"/>
    <property type="evidence" value="ECO:0007669"/>
    <property type="project" value="UniProtKB-KW"/>
</dbReference>